<keyword evidence="7" id="KW-0539">Nucleus</keyword>
<evidence type="ECO:0000313" key="10">
    <source>
        <dbReference type="Ensembl" id="ENSBIXP00005030494.1"/>
    </source>
</evidence>
<evidence type="ECO:0000256" key="5">
    <source>
        <dbReference type="ARBA" id="ARBA00023125"/>
    </source>
</evidence>
<evidence type="ECO:0000256" key="2">
    <source>
        <dbReference type="ARBA" id="ARBA00022473"/>
    </source>
</evidence>
<evidence type="ECO:0000256" key="6">
    <source>
        <dbReference type="ARBA" id="ARBA00023163"/>
    </source>
</evidence>
<sequence length="594" mass="61241">MKFTLGLGSRAWRVSWERAAAAAAGPGAGGGALGGGARRSSSPRPGRRGSRLARALPLCLSRGGGAPALPDRAGPNPGRLGARQPAGPRAMGKGRADEAGARGRRCPGASLPSCPRFPGETWSGIPDRPRSPHAPSPGSGGGARLVSGGDVSSRRARDRKRAWRAGAHGVPLRCPCAHADSRDRTGSARRDSEEPPVTVGGAPGAAPVPARPLSAHPPVFSPLPSLWPGASAEQTYGEVNQLGGVFVNGRPLPNAIRLRIVELAQLGIRPCDISRQLRVSHGCVSKILARYNETGSILPGAIGGSKPRVTTPNVVKHIRDYKQGDPGIFAWEIRDRLLADGVCDKYNVPSVSSISRILRNKIGSLAQPGPYEASKQPPPQPALPYNHIYQYPYPSPVSSTGAKMGSHHGVPGTASHVSIPRSWPSAHSVSNILGIRTFMEQTGALAGSEGAAYSPKMEDWAGVNRAAFPASPAVNGLEKPALDTDIKYTQSASGLSAVGGFLPACAYPASSQHGVYSSPAGGYLAPGPPWPPAQGPPLSPPGASVTVHGGELAAAVTFKHPNREVADRKPPSPGGKAPDGLGSLHGLPIPASTS</sequence>
<dbReference type="InterPro" id="IPR001523">
    <property type="entry name" value="Paired_dom"/>
</dbReference>
<dbReference type="InterPro" id="IPR043565">
    <property type="entry name" value="PAX_fam"/>
</dbReference>
<dbReference type="GO" id="GO:0001756">
    <property type="term" value="P:somitogenesis"/>
    <property type="evidence" value="ECO:0007669"/>
    <property type="project" value="Ensembl"/>
</dbReference>
<keyword evidence="4" id="KW-0805">Transcription regulation</keyword>
<dbReference type="PANTHER" id="PTHR45636">
    <property type="entry name" value="PAIRED BOX PROTEIN PAX-6-RELATED-RELATED"/>
    <property type="match status" value="1"/>
</dbReference>
<dbReference type="Proteomes" id="UP000429181">
    <property type="component" value="Chromosome 13"/>
</dbReference>
<feature type="compositionally biased region" description="Basic and acidic residues" evidence="8">
    <location>
        <begin position="179"/>
        <end position="193"/>
    </location>
</feature>
<dbReference type="Pfam" id="PF00292">
    <property type="entry name" value="PAX"/>
    <property type="match status" value="1"/>
</dbReference>
<feature type="compositionally biased region" description="Gly residues" evidence="8">
    <location>
        <begin position="26"/>
        <end position="37"/>
    </location>
</feature>
<dbReference type="GO" id="GO:0008283">
    <property type="term" value="P:cell population proliferation"/>
    <property type="evidence" value="ECO:0007669"/>
    <property type="project" value="Ensembl"/>
</dbReference>
<protein>
    <submittedName>
        <fullName evidence="10">Paired box 1</fullName>
    </submittedName>
</protein>
<feature type="compositionally biased region" description="Basic and acidic residues" evidence="8">
    <location>
        <begin position="561"/>
        <end position="570"/>
    </location>
</feature>
<dbReference type="GO" id="GO:0048538">
    <property type="term" value="P:thymus development"/>
    <property type="evidence" value="ECO:0007669"/>
    <property type="project" value="Ensembl"/>
</dbReference>
<dbReference type="FunFam" id="1.10.10.10:FF:000084">
    <property type="entry name" value="paired box protein Pax-9"/>
    <property type="match status" value="1"/>
</dbReference>
<feature type="compositionally biased region" description="Basic residues" evidence="8">
    <location>
        <begin position="154"/>
        <end position="163"/>
    </location>
</feature>
<evidence type="ECO:0000256" key="8">
    <source>
        <dbReference type="SAM" id="MobiDB-lite"/>
    </source>
</evidence>
<dbReference type="AlphaFoldDB" id="A0A4W2HE43"/>
<evidence type="ECO:0000259" key="9">
    <source>
        <dbReference type="PROSITE" id="PS51057"/>
    </source>
</evidence>
<organism evidence="10 11">
    <name type="scientific">Bos indicus x Bos taurus</name>
    <name type="common">Hybrid cattle</name>
    <dbReference type="NCBI Taxonomy" id="30522"/>
    <lineage>
        <taxon>Eukaryota</taxon>
        <taxon>Metazoa</taxon>
        <taxon>Chordata</taxon>
        <taxon>Craniata</taxon>
        <taxon>Vertebrata</taxon>
        <taxon>Euteleostomi</taxon>
        <taxon>Mammalia</taxon>
        <taxon>Eutheria</taxon>
        <taxon>Laurasiatheria</taxon>
        <taxon>Artiodactyla</taxon>
        <taxon>Ruminantia</taxon>
        <taxon>Pecora</taxon>
        <taxon>Bovidae</taxon>
        <taxon>Bovinae</taxon>
        <taxon>Bos</taxon>
    </lineage>
</organism>
<dbReference type="GO" id="GO:0060017">
    <property type="term" value="P:parathyroid gland development"/>
    <property type="evidence" value="ECO:0007669"/>
    <property type="project" value="Ensembl"/>
</dbReference>
<dbReference type="PANTHER" id="PTHR45636:SF15">
    <property type="entry name" value="PAIRED BOX PROTEIN PAX-1"/>
    <property type="match status" value="1"/>
</dbReference>
<reference evidence="10 11" key="1">
    <citation type="submission" date="2018-11" db="EMBL/GenBank/DDBJ databases">
        <title>Haplotype-resolved cattle genomes.</title>
        <authorList>
            <person name="Low W.Y."/>
            <person name="Tearle R."/>
            <person name="Bickhart D.M."/>
            <person name="Rosen B.D."/>
            <person name="Koren S."/>
            <person name="Rhie A."/>
            <person name="Hiendleder S."/>
            <person name="Phillippy A.M."/>
            <person name="Smith T.P.L."/>
            <person name="Williams J.L."/>
        </authorList>
    </citation>
    <scope>NUCLEOTIDE SEQUENCE [LARGE SCALE GENOMIC DNA]</scope>
</reference>
<dbReference type="GO" id="GO:0001228">
    <property type="term" value="F:DNA-binding transcription activator activity, RNA polymerase II-specific"/>
    <property type="evidence" value="ECO:0007669"/>
    <property type="project" value="Ensembl"/>
</dbReference>
<dbReference type="CDD" id="cd00131">
    <property type="entry name" value="PAX"/>
    <property type="match status" value="1"/>
</dbReference>
<dbReference type="InterPro" id="IPR043182">
    <property type="entry name" value="PAIRED_DNA-bd_dom"/>
</dbReference>
<feature type="region of interest" description="Disordered" evidence="8">
    <location>
        <begin position="560"/>
        <end position="594"/>
    </location>
</feature>
<dbReference type="PROSITE" id="PS51057">
    <property type="entry name" value="PAIRED_2"/>
    <property type="match status" value="1"/>
</dbReference>
<dbReference type="PROSITE" id="PS00034">
    <property type="entry name" value="PAIRED_1"/>
    <property type="match status" value="1"/>
</dbReference>
<gene>
    <name evidence="10" type="primary">PAX1</name>
</gene>
<dbReference type="SMART" id="SM00351">
    <property type="entry name" value="PAX"/>
    <property type="match status" value="1"/>
</dbReference>
<dbReference type="Gene3D" id="1.10.10.10">
    <property type="entry name" value="Winged helix-like DNA-binding domain superfamily/Winged helix DNA-binding domain"/>
    <property type="match status" value="2"/>
</dbReference>
<keyword evidence="5" id="KW-0238">DNA-binding</keyword>
<evidence type="ECO:0000256" key="3">
    <source>
        <dbReference type="ARBA" id="ARBA00022724"/>
    </source>
</evidence>
<proteinExistence type="predicted"/>
<feature type="region of interest" description="Disordered" evidence="8">
    <location>
        <begin position="400"/>
        <end position="419"/>
    </location>
</feature>
<dbReference type="FunFam" id="1.10.10.10:FF:000003">
    <property type="entry name" value="Paired box protein Pax-6"/>
    <property type="match status" value="1"/>
</dbReference>
<name>A0A4W2HE43_BOBOX</name>
<dbReference type="GO" id="GO:0060349">
    <property type="term" value="P:bone morphogenesis"/>
    <property type="evidence" value="ECO:0007669"/>
    <property type="project" value="Ensembl"/>
</dbReference>
<accession>A0A4W2HE43</accession>
<dbReference type="Ensembl" id="ENSBIXT00005007709.1">
    <property type="protein sequence ID" value="ENSBIXP00005030494.1"/>
    <property type="gene ID" value="ENSBIXG00005010606.1"/>
</dbReference>
<dbReference type="GO" id="GO:0000978">
    <property type="term" value="F:RNA polymerase II cis-regulatory region sequence-specific DNA binding"/>
    <property type="evidence" value="ECO:0007669"/>
    <property type="project" value="Ensembl"/>
</dbReference>
<keyword evidence="6" id="KW-0804">Transcription</keyword>
<evidence type="ECO:0000256" key="1">
    <source>
        <dbReference type="ARBA" id="ARBA00004123"/>
    </source>
</evidence>
<keyword evidence="2" id="KW-0217">Developmental protein</keyword>
<dbReference type="GO" id="GO:0043367">
    <property type="term" value="P:CD4-positive, alpha-beta T cell differentiation"/>
    <property type="evidence" value="ECO:0007669"/>
    <property type="project" value="Ensembl"/>
</dbReference>
<evidence type="ECO:0000256" key="7">
    <source>
        <dbReference type="ARBA" id="ARBA00023242"/>
    </source>
</evidence>
<evidence type="ECO:0000256" key="4">
    <source>
        <dbReference type="ARBA" id="ARBA00023015"/>
    </source>
</evidence>
<comment type="subcellular location">
    <subcellularLocation>
        <location evidence="1">Nucleus</location>
    </subcellularLocation>
</comment>
<dbReference type="InterPro" id="IPR036388">
    <property type="entry name" value="WH-like_DNA-bd_sf"/>
</dbReference>
<dbReference type="PRINTS" id="PR00027">
    <property type="entry name" value="PAIREDBOX"/>
</dbReference>
<dbReference type="GO" id="GO:0005634">
    <property type="term" value="C:nucleus"/>
    <property type="evidence" value="ECO:0007669"/>
    <property type="project" value="UniProtKB-SubCell"/>
</dbReference>
<dbReference type="GO" id="GO:0061056">
    <property type="term" value="P:sclerotome development"/>
    <property type="evidence" value="ECO:0007669"/>
    <property type="project" value="Ensembl"/>
</dbReference>
<evidence type="ECO:0000313" key="11">
    <source>
        <dbReference type="Proteomes" id="UP000429181"/>
    </source>
</evidence>
<feature type="compositionally biased region" description="Low complexity" evidence="8">
    <location>
        <begin position="195"/>
        <end position="211"/>
    </location>
</feature>
<feature type="region of interest" description="Disordered" evidence="8">
    <location>
        <begin position="21"/>
        <end position="211"/>
    </location>
</feature>
<dbReference type="GO" id="GO:0043374">
    <property type="term" value="P:CD8-positive, alpha-beta T cell differentiation"/>
    <property type="evidence" value="ECO:0007669"/>
    <property type="project" value="Ensembl"/>
</dbReference>
<dbReference type="InterPro" id="IPR009057">
    <property type="entry name" value="Homeodomain-like_sf"/>
</dbReference>
<dbReference type="SUPFAM" id="SSF46689">
    <property type="entry name" value="Homeodomain-like"/>
    <property type="match status" value="1"/>
</dbReference>
<reference evidence="10" key="2">
    <citation type="submission" date="2025-08" db="UniProtKB">
        <authorList>
            <consortium name="Ensembl"/>
        </authorList>
    </citation>
    <scope>IDENTIFICATION</scope>
</reference>
<keyword evidence="3" id="KW-0563">Paired box</keyword>
<dbReference type="GeneTree" id="ENSGT00940000159137"/>
<feature type="domain" description="Paired" evidence="9">
    <location>
        <begin position="235"/>
        <end position="361"/>
    </location>
</feature>